<organism evidence="2 3">
    <name type="scientific">Streptomyces rhizosphaericus</name>
    <dbReference type="NCBI Taxonomy" id="114699"/>
    <lineage>
        <taxon>Bacteria</taxon>
        <taxon>Bacillati</taxon>
        <taxon>Actinomycetota</taxon>
        <taxon>Actinomycetes</taxon>
        <taxon>Kitasatosporales</taxon>
        <taxon>Streptomycetaceae</taxon>
        <taxon>Streptomyces</taxon>
        <taxon>Streptomyces violaceusniger group</taxon>
    </lineage>
</organism>
<dbReference type="RefSeq" id="WP_164430960.1">
    <property type="nucleotide sequence ID" value="NZ_JAAIKT010000035.1"/>
</dbReference>
<name>A0A6G4AMK9_9ACTN</name>
<dbReference type="Gene3D" id="3.90.1200.10">
    <property type="match status" value="1"/>
</dbReference>
<dbReference type="InterPro" id="IPR011009">
    <property type="entry name" value="Kinase-like_dom_sf"/>
</dbReference>
<reference evidence="2" key="1">
    <citation type="submission" date="2020-02" db="EMBL/GenBank/DDBJ databases">
        <title>A new Streptomyces sp. for controlling soil-borne diseases.</title>
        <authorList>
            <person name="Li X."/>
            <person name="Tian Y."/>
            <person name="Gao K."/>
        </authorList>
    </citation>
    <scope>NUCLEOTIDE SEQUENCE [LARGE SCALE GENOMIC DNA]</scope>
    <source>
        <strain evidence="2">0250</strain>
    </source>
</reference>
<proteinExistence type="predicted"/>
<dbReference type="SUPFAM" id="SSF56112">
    <property type="entry name" value="Protein kinase-like (PK-like)"/>
    <property type="match status" value="1"/>
</dbReference>
<dbReference type="Pfam" id="PF01636">
    <property type="entry name" value="APH"/>
    <property type="match status" value="1"/>
</dbReference>
<gene>
    <name evidence="2" type="ORF">G4H13_26040</name>
</gene>
<protein>
    <submittedName>
        <fullName evidence="2">Aminoglycoside phosphotransferase family protein</fullName>
    </submittedName>
</protein>
<evidence type="ECO:0000313" key="3">
    <source>
        <dbReference type="Proteomes" id="UP000476310"/>
    </source>
</evidence>
<evidence type="ECO:0000259" key="1">
    <source>
        <dbReference type="Pfam" id="PF01636"/>
    </source>
</evidence>
<dbReference type="Proteomes" id="UP000476310">
    <property type="component" value="Unassembled WGS sequence"/>
</dbReference>
<dbReference type="InterPro" id="IPR002575">
    <property type="entry name" value="Aminoglycoside_PTrfase"/>
</dbReference>
<dbReference type="EMBL" id="JAAIKT010000035">
    <property type="protein sequence ID" value="NEW73727.1"/>
    <property type="molecule type" value="Genomic_DNA"/>
</dbReference>
<evidence type="ECO:0000313" key="2">
    <source>
        <dbReference type="EMBL" id="NEW73727.1"/>
    </source>
</evidence>
<keyword evidence="3" id="KW-1185">Reference proteome</keyword>
<comment type="caution">
    <text evidence="2">The sequence shown here is derived from an EMBL/GenBank/DDBJ whole genome shotgun (WGS) entry which is preliminary data.</text>
</comment>
<feature type="domain" description="Aminoglycoside phosphotransferase" evidence="1">
    <location>
        <begin position="34"/>
        <end position="247"/>
    </location>
</feature>
<sequence length="294" mass="32672">MLTPRAKESLALLREVTAAAGLSSQGAEPIRLAENDIWRLPGHIVVRIARAGQGHAAVREVAVARWLAEANIPAVRPLPLEQPVHSGTRAATFWEELPPHRHGTEVDIAPLLRRLHSLPQPPFDVGRLDPFVRIEGRLAGAHCLNNDDRQWLLSWLEDLRQEWKELPIGYPECLIHGDAWGGNCVVTPSGAVLMDFERTSQGPPEWDLACIAVDYETFGSVSKEGYGRFCEAYGCDVMSWGGYPTLRGIRELRKVTFVLQIADEDPQAIAQARYRIACVRGQRGPRPWGWSAVA</sequence>
<dbReference type="AlphaFoldDB" id="A0A6G4AMK9"/>
<accession>A0A6G4AMK9</accession>